<dbReference type="GO" id="GO:0005737">
    <property type="term" value="C:cytoplasm"/>
    <property type="evidence" value="ECO:0007669"/>
    <property type="project" value="TreeGrafter"/>
</dbReference>
<dbReference type="InterPro" id="IPR006003">
    <property type="entry name" value="FGGY_RbtK-like"/>
</dbReference>
<evidence type="ECO:0000313" key="5">
    <source>
        <dbReference type="EMBL" id="KJE93721.1"/>
    </source>
</evidence>
<evidence type="ECO:0000259" key="4">
    <source>
        <dbReference type="Pfam" id="PF02782"/>
    </source>
</evidence>
<feature type="domain" description="Carbohydrate kinase FGGY C-terminal" evidence="4">
    <location>
        <begin position="181"/>
        <end position="389"/>
    </location>
</feature>
<comment type="similarity">
    <text evidence="1">Belongs to the FGGY kinase family.</text>
</comment>
<evidence type="ECO:0000256" key="1">
    <source>
        <dbReference type="ARBA" id="ARBA00009156"/>
    </source>
</evidence>
<reference evidence="6" key="1">
    <citation type="submission" date="2011-02" db="EMBL/GenBank/DDBJ databases">
        <title>The Genome Sequence of Capsaspora owczarzaki ATCC 30864.</title>
        <authorList>
            <person name="Russ C."/>
            <person name="Cuomo C."/>
            <person name="Burger G."/>
            <person name="Gray M.W."/>
            <person name="Holland P.W.H."/>
            <person name="King N."/>
            <person name="Lang F.B.F."/>
            <person name="Roger A.J."/>
            <person name="Ruiz-Trillo I."/>
            <person name="Young S.K."/>
            <person name="Zeng Q."/>
            <person name="Gargeya S."/>
            <person name="Alvarado L."/>
            <person name="Berlin A."/>
            <person name="Chapman S.B."/>
            <person name="Chen Z."/>
            <person name="Freedman E."/>
            <person name="Gellesch M."/>
            <person name="Goldberg J."/>
            <person name="Griggs A."/>
            <person name="Gujja S."/>
            <person name="Heilman E."/>
            <person name="Heiman D."/>
            <person name="Howarth C."/>
            <person name="Mehta T."/>
            <person name="Neiman D."/>
            <person name="Pearson M."/>
            <person name="Roberts A."/>
            <person name="Saif S."/>
            <person name="Shea T."/>
            <person name="Shenoy N."/>
            <person name="Sisk P."/>
            <person name="Stolte C."/>
            <person name="Sykes S."/>
            <person name="White J."/>
            <person name="Yandava C."/>
            <person name="Haas B."/>
            <person name="Nusbaum C."/>
            <person name="Birren B."/>
        </authorList>
    </citation>
    <scope>NUCLEOTIDE SEQUENCE</scope>
    <source>
        <strain evidence="6">ATCC 30864</strain>
    </source>
</reference>
<dbReference type="GO" id="GO:0019150">
    <property type="term" value="F:D-ribulokinase activity"/>
    <property type="evidence" value="ECO:0007669"/>
    <property type="project" value="TreeGrafter"/>
</dbReference>
<dbReference type="GO" id="GO:0019321">
    <property type="term" value="P:pentose metabolic process"/>
    <property type="evidence" value="ECO:0007669"/>
    <property type="project" value="TreeGrafter"/>
</dbReference>
<dbReference type="AlphaFoldDB" id="A0A0D2UF49"/>
<dbReference type="STRING" id="595528.A0A0D2UF49"/>
<dbReference type="OrthoDB" id="203824at2759"/>
<dbReference type="InParanoid" id="A0A0D2UF49"/>
<dbReference type="Proteomes" id="UP000008743">
    <property type="component" value="Unassembled WGS sequence"/>
</dbReference>
<dbReference type="SUPFAM" id="SSF53067">
    <property type="entry name" value="Actin-like ATPase domain"/>
    <property type="match status" value="2"/>
</dbReference>
<evidence type="ECO:0000313" key="6">
    <source>
        <dbReference type="Proteomes" id="UP000008743"/>
    </source>
</evidence>
<gene>
    <name evidence="5" type="ORF">CAOG_004473</name>
</gene>
<dbReference type="PIRSF" id="PIRSF000538">
    <property type="entry name" value="GlpK"/>
    <property type="match status" value="1"/>
</dbReference>
<keyword evidence="6" id="KW-1185">Reference proteome</keyword>
<dbReference type="PANTHER" id="PTHR43435">
    <property type="entry name" value="RIBULOKINASE"/>
    <property type="match status" value="1"/>
</dbReference>
<keyword evidence="3 5" id="KW-0418">Kinase</keyword>
<protein>
    <submittedName>
        <fullName evidence="5">FGGY-family pentulose kinase</fullName>
    </submittedName>
</protein>
<proteinExistence type="inferred from homology"/>
<dbReference type="InterPro" id="IPR043129">
    <property type="entry name" value="ATPase_NBD"/>
</dbReference>
<organism evidence="5 6">
    <name type="scientific">Capsaspora owczarzaki (strain ATCC 30864)</name>
    <dbReference type="NCBI Taxonomy" id="595528"/>
    <lineage>
        <taxon>Eukaryota</taxon>
        <taxon>Filasterea</taxon>
        <taxon>Capsaspora</taxon>
    </lineage>
</organism>
<keyword evidence="2" id="KW-0808">Transferase</keyword>
<name>A0A0D2UF49_CAPO3</name>
<dbReference type="PANTHER" id="PTHR43435:SF4">
    <property type="entry name" value="FGGY CARBOHYDRATE KINASE DOMAIN-CONTAINING PROTEIN"/>
    <property type="match status" value="1"/>
</dbReference>
<dbReference type="EMBL" id="KE346365">
    <property type="protein sequence ID" value="KJE93721.1"/>
    <property type="molecule type" value="Genomic_DNA"/>
</dbReference>
<evidence type="ECO:0000256" key="2">
    <source>
        <dbReference type="ARBA" id="ARBA00022679"/>
    </source>
</evidence>
<dbReference type="PhylomeDB" id="A0A0D2UF49"/>
<dbReference type="InterPro" id="IPR018485">
    <property type="entry name" value="FGGY_C"/>
</dbReference>
<dbReference type="Pfam" id="PF02782">
    <property type="entry name" value="FGGY_C"/>
    <property type="match status" value="1"/>
</dbReference>
<accession>A0A0D2UF49</accession>
<dbReference type="Gene3D" id="3.30.420.40">
    <property type="match status" value="2"/>
</dbReference>
<evidence type="ECO:0000256" key="3">
    <source>
        <dbReference type="ARBA" id="ARBA00022777"/>
    </source>
</evidence>
<dbReference type="eggNOG" id="KOG2517">
    <property type="taxonomic scope" value="Eukaryota"/>
</dbReference>
<dbReference type="NCBIfam" id="TIGR01315">
    <property type="entry name" value="5C_CHO_kinase"/>
    <property type="match status" value="1"/>
</dbReference>
<sequence length="446" mass="47711">MDHRASKEAAEINQTNHNVLNYVGGKVSLEMQMPKLLWLKRNMQEACWTRAAHFYDLPDFLTFRATGSSVRSLCSLVCKWTYMHHPAHVAANAATVGWSNSFLQQVGLDDLATDNYARLGTQVQAPGSPIANGLSAAAAAELGLLPGTPVATSLIDAHAGGVGALGARSDASTSVNLPERLALICGTSSCHMALSAEPLFVPGVWGPYYSAMVPELYLNEGGQSATGKLIDHIIKRHAAYPELASQALARQRAPTALLTETLTVMAARAGVPIATLSRNVHVLPYFHGNRSPLADPSLRGSIVGLSLSETIEDLAVLYLATVQAIAYGTRHILETMASRGHSITTLVACGGLAKSSLFVQQHADVSGCTILLPKEEESVLLGAAILGACGSRHFPSIQDAMASMSGTASTVTPDATLRSFHEAKFKVFRRMHEDFLFYRTTMEKTE</sequence>
<dbReference type="CDD" id="cd07782">
    <property type="entry name" value="ASKHA_NBD_FGGY_D-RBK"/>
    <property type="match status" value="1"/>
</dbReference>
<dbReference type="InterPro" id="IPR000577">
    <property type="entry name" value="Carb_kinase_FGGY"/>
</dbReference>